<evidence type="ECO:0000259" key="2">
    <source>
        <dbReference type="PROSITE" id="PS00028"/>
    </source>
</evidence>
<dbReference type="AlphaFoldDB" id="A0A4S3JFG0"/>
<gene>
    <name evidence="3" type="ORF">EYZ11_006577</name>
</gene>
<dbReference type="VEuPathDB" id="FungiDB:EYZ11_006577"/>
<evidence type="ECO:0000313" key="4">
    <source>
        <dbReference type="Proteomes" id="UP000308092"/>
    </source>
</evidence>
<dbReference type="Proteomes" id="UP000308092">
    <property type="component" value="Unassembled WGS sequence"/>
</dbReference>
<feature type="region of interest" description="Disordered" evidence="1">
    <location>
        <begin position="20"/>
        <end position="54"/>
    </location>
</feature>
<feature type="domain" description="C2H2-type" evidence="2">
    <location>
        <begin position="75"/>
        <end position="98"/>
    </location>
</feature>
<feature type="compositionally biased region" description="Polar residues" evidence="1">
    <location>
        <begin position="42"/>
        <end position="52"/>
    </location>
</feature>
<proteinExistence type="predicted"/>
<dbReference type="PROSITE" id="PS00028">
    <property type="entry name" value="ZINC_FINGER_C2H2_1"/>
    <property type="match status" value="1"/>
</dbReference>
<comment type="caution">
    <text evidence="3">The sequence shown here is derived from an EMBL/GenBank/DDBJ whole genome shotgun (WGS) entry which is preliminary data.</text>
</comment>
<sequence>MAISNGYTSTRMGHHLQISTQPQIHPIHSHDPHVPDGIAHANATNRPSSQEPSKMKYEDLWRHIKDLHLPLSYKCGVNGCSLVCSRKDKLKRHIVKCHPTVAETWKWWVIELP</sequence>
<name>A0A4S3JFG0_9EURO</name>
<accession>A0A4S3JFG0</accession>
<dbReference type="EMBL" id="SOSA01000235">
    <property type="protein sequence ID" value="THC93930.1"/>
    <property type="molecule type" value="Genomic_DNA"/>
</dbReference>
<reference evidence="3 4" key="1">
    <citation type="submission" date="2019-03" db="EMBL/GenBank/DDBJ databases">
        <title>The genome sequence of a newly discovered highly antifungal drug resistant Aspergillus species, Aspergillus tanneri NIH 1004.</title>
        <authorList>
            <person name="Mounaud S."/>
            <person name="Singh I."/>
            <person name="Joardar V."/>
            <person name="Pakala S."/>
            <person name="Pakala S."/>
            <person name="Venepally P."/>
            <person name="Hoover J."/>
            <person name="Nierman W."/>
            <person name="Chung J."/>
            <person name="Losada L."/>
        </authorList>
    </citation>
    <scope>NUCLEOTIDE SEQUENCE [LARGE SCALE GENOMIC DNA]</scope>
    <source>
        <strain evidence="3 4">NIH1004</strain>
    </source>
</reference>
<evidence type="ECO:0000313" key="3">
    <source>
        <dbReference type="EMBL" id="THC93930.1"/>
    </source>
</evidence>
<keyword evidence="4" id="KW-1185">Reference proteome</keyword>
<evidence type="ECO:0000256" key="1">
    <source>
        <dbReference type="SAM" id="MobiDB-lite"/>
    </source>
</evidence>
<protein>
    <recommendedName>
        <fullName evidence="2">C2H2-type domain-containing protein</fullName>
    </recommendedName>
</protein>
<organism evidence="3 4">
    <name type="scientific">Aspergillus tanneri</name>
    <dbReference type="NCBI Taxonomy" id="1220188"/>
    <lineage>
        <taxon>Eukaryota</taxon>
        <taxon>Fungi</taxon>
        <taxon>Dikarya</taxon>
        <taxon>Ascomycota</taxon>
        <taxon>Pezizomycotina</taxon>
        <taxon>Eurotiomycetes</taxon>
        <taxon>Eurotiomycetidae</taxon>
        <taxon>Eurotiales</taxon>
        <taxon>Aspergillaceae</taxon>
        <taxon>Aspergillus</taxon>
        <taxon>Aspergillus subgen. Circumdati</taxon>
    </lineage>
</organism>
<dbReference type="InterPro" id="IPR013087">
    <property type="entry name" value="Znf_C2H2_type"/>
</dbReference>